<dbReference type="RefSeq" id="WP_377048309.1">
    <property type="nucleotide sequence ID" value="NZ_JBHLVZ010000002.1"/>
</dbReference>
<proteinExistence type="predicted"/>
<evidence type="ECO:0000313" key="3">
    <source>
        <dbReference type="EMBL" id="MFC0384272.1"/>
    </source>
</evidence>
<organism evidence="3 4">
    <name type="scientific">Muricoccus vinaceus</name>
    <dbReference type="NCBI Taxonomy" id="424704"/>
    <lineage>
        <taxon>Bacteria</taxon>
        <taxon>Pseudomonadati</taxon>
        <taxon>Pseudomonadota</taxon>
        <taxon>Alphaproteobacteria</taxon>
        <taxon>Acetobacterales</taxon>
        <taxon>Roseomonadaceae</taxon>
        <taxon>Muricoccus</taxon>
    </lineage>
</organism>
<dbReference type="InterPro" id="IPR018389">
    <property type="entry name" value="DctP_fam"/>
</dbReference>
<dbReference type="InterPro" id="IPR006311">
    <property type="entry name" value="TAT_signal"/>
</dbReference>
<dbReference type="Pfam" id="PF03480">
    <property type="entry name" value="DctP"/>
    <property type="match status" value="1"/>
</dbReference>
<evidence type="ECO:0000256" key="1">
    <source>
        <dbReference type="ARBA" id="ARBA00022729"/>
    </source>
</evidence>
<feature type="signal peptide" evidence="2">
    <location>
        <begin position="1"/>
        <end position="16"/>
    </location>
</feature>
<dbReference type="PROSITE" id="PS51318">
    <property type="entry name" value="TAT"/>
    <property type="match status" value="1"/>
</dbReference>
<keyword evidence="1 2" id="KW-0732">Signal</keyword>
<dbReference type="CDD" id="cd13602">
    <property type="entry name" value="PBP2_TRAP_BpDctp6_7"/>
    <property type="match status" value="1"/>
</dbReference>
<evidence type="ECO:0000256" key="2">
    <source>
        <dbReference type="SAM" id="SignalP"/>
    </source>
</evidence>
<reference evidence="3 4" key="1">
    <citation type="submission" date="2024-09" db="EMBL/GenBank/DDBJ databases">
        <authorList>
            <person name="Sun Q."/>
            <person name="Mori K."/>
        </authorList>
    </citation>
    <scope>NUCLEOTIDE SEQUENCE [LARGE SCALE GENOMIC DNA]</scope>
    <source>
        <strain evidence="3 4">CCM 7468</strain>
    </source>
</reference>
<evidence type="ECO:0000313" key="4">
    <source>
        <dbReference type="Proteomes" id="UP001589789"/>
    </source>
</evidence>
<name>A0ABV6IL38_9PROT</name>
<dbReference type="PANTHER" id="PTHR33376:SF4">
    <property type="entry name" value="SIALIC ACID-BINDING PERIPLASMIC PROTEIN SIAP"/>
    <property type="match status" value="1"/>
</dbReference>
<accession>A0ABV6IL38</accession>
<gene>
    <name evidence="3" type="ORF">ACFFIC_01760</name>
</gene>
<dbReference type="Gene3D" id="3.40.190.170">
    <property type="entry name" value="Bacterial extracellular solute-binding protein, family 7"/>
    <property type="match status" value="1"/>
</dbReference>
<dbReference type="NCBIfam" id="NF037995">
    <property type="entry name" value="TRAP_S1"/>
    <property type="match status" value="1"/>
</dbReference>
<keyword evidence="4" id="KW-1185">Reference proteome</keyword>
<dbReference type="PANTHER" id="PTHR33376">
    <property type="match status" value="1"/>
</dbReference>
<dbReference type="InterPro" id="IPR038404">
    <property type="entry name" value="TRAP_DctP_sf"/>
</dbReference>
<protein>
    <submittedName>
        <fullName evidence="3">TRAP transporter substrate-binding protein</fullName>
    </submittedName>
</protein>
<feature type="chain" id="PRO_5046044449" evidence="2">
    <location>
        <begin position="17"/>
        <end position="331"/>
    </location>
</feature>
<comment type="caution">
    <text evidence="3">The sequence shown here is derived from an EMBL/GenBank/DDBJ whole genome shotgun (WGS) entry which is preliminary data.</text>
</comment>
<dbReference type="EMBL" id="JBHLVZ010000002">
    <property type="protein sequence ID" value="MFC0384272.1"/>
    <property type="molecule type" value="Genomic_DNA"/>
</dbReference>
<sequence>MALTRRNLMAAGSAGAATLAGLGQARAQAATRWQFATPYADTNFHTRNVKSFVEDIQKATNGALQVQLHTNGSLLPMAQIKRGVQQGQVQLGEILISAYGNEDPFFELDGVPLLAPSFDAAVKLAAAAKPFIEARFGRTGLAMLYNVPWPPGGFYSNAPIENLDALRGTRFRTFNTMTNRFASLVGANPTLVQAAEVPQAFATGVINAMVTSAATGVDSQAWDYCKVFTPVNFSYTNNVVFVGRRALEGLPAAQRGAVMEAARAAQARGLEMARASEKEAQDTLVARGLKLEQPSQALKDGLNRISATMTEEWAGKAGEDGRKLIEAYKAA</sequence>
<dbReference type="Proteomes" id="UP001589789">
    <property type="component" value="Unassembled WGS sequence"/>
</dbReference>